<proteinExistence type="predicted"/>
<dbReference type="EMBL" id="AOSK01000126">
    <property type="protein sequence ID" value="EYD73991.1"/>
    <property type="molecule type" value="Genomic_DNA"/>
</dbReference>
<keyword evidence="1" id="KW-0812">Transmembrane</keyword>
<dbReference type="OrthoDB" id="5465114at2"/>
<keyword evidence="1" id="KW-1133">Transmembrane helix</keyword>
<keyword evidence="3" id="KW-1185">Reference proteome</keyword>
<sequence>MIEISATVGTVGTAGVIALSAAAVVSVHRVRRARARSRSTTRLPDLPAFPFSLDVAPVEVVPAQRLEVGPAPLAAIEPEPCAPLLLTHAALAESAEALRPTVKVRRVAPAGKSSRPRPVAAVVEASSASLLPQEALDLLSLIETMQWERALNLVQRYAVVGANLTDLIGAVETPALERLRALPESESAAMLAGYSVLAALCPTNEAYAERVAQAKAALDGRRALLLDRLTRDEDRWEPGTVWFNHPYNPAFDDVRLPIWLYIGRKEDGQTWLRLRTNWLGETRISVQGIEAIHDRMTETLTDGHYKIDADALGWEWRDEAVTPYQLEVLRSLVAAEGVTLRYKGDPYAVEVELLPEEKQAVAEMIELYDLMRAGAVAPQRALAA</sequence>
<dbReference type="RefSeq" id="WP_037282099.1">
    <property type="nucleotide sequence ID" value="NZ_KK088601.1"/>
</dbReference>
<evidence type="ECO:0000313" key="3">
    <source>
        <dbReference type="Proteomes" id="UP000019666"/>
    </source>
</evidence>
<accession>A0A017HI20</accession>
<reference evidence="2 3" key="1">
    <citation type="submission" date="2013-02" db="EMBL/GenBank/DDBJ databases">
        <authorList>
            <person name="Fiebig A."/>
            <person name="Goeker M."/>
            <person name="Klenk H.-P.P."/>
        </authorList>
    </citation>
    <scope>NUCLEOTIDE SEQUENCE [LARGE SCALE GENOMIC DNA]</scope>
    <source>
        <strain evidence="2 3">DSM 19309</strain>
    </source>
</reference>
<evidence type="ECO:0000313" key="2">
    <source>
        <dbReference type="EMBL" id="EYD73991.1"/>
    </source>
</evidence>
<gene>
    <name evidence="2" type="ORF">Rumeso_04460</name>
</gene>
<keyword evidence="1" id="KW-0472">Membrane</keyword>
<feature type="transmembrane region" description="Helical" evidence="1">
    <location>
        <begin position="6"/>
        <end position="28"/>
    </location>
</feature>
<dbReference type="AlphaFoldDB" id="A0A017HI20"/>
<evidence type="ECO:0000256" key="1">
    <source>
        <dbReference type="SAM" id="Phobius"/>
    </source>
</evidence>
<comment type="caution">
    <text evidence="2">The sequence shown here is derived from an EMBL/GenBank/DDBJ whole genome shotgun (WGS) entry which is preliminary data.</text>
</comment>
<organism evidence="2 3">
    <name type="scientific">Rubellimicrobium mesophilum DSM 19309</name>
    <dbReference type="NCBI Taxonomy" id="442562"/>
    <lineage>
        <taxon>Bacteria</taxon>
        <taxon>Pseudomonadati</taxon>
        <taxon>Pseudomonadota</taxon>
        <taxon>Alphaproteobacteria</taxon>
        <taxon>Rhodobacterales</taxon>
        <taxon>Roseobacteraceae</taxon>
        <taxon>Rubellimicrobium</taxon>
    </lineage>
</organism>
<dbReference type="Proteomes" id="UP000019666">
    <property type="component" value="Unassembled WGS sequence"/>
</dbReference>
<protein>
    <submittedName>
        <fullName evidence="2">Uncharacterized protein</fullName>
    </submittedName>
</protein>
<dbReference type="HOGENOM" id="CLU_719401_0_0_5"/>
<name>A0A017HI20_9RHOB</name>